<keyword evidence="4 7" id="KW-0630">Potassium</keyword>
<keyword evidence="6 7" id="KW-0407">Ion channel</keyword>
<dbReference type="InterPro" id="IPR014756">
    <property type="entry name" value="Ig_E-set"/>
</dbReference>
<keyword evidence="7 8" id="KW-0812">Transmembrane</keyword>
<gene>
    <name evidence="10" type="ORF">GOP47_0011143</name>
</gene>
<keyword evidence="2 7" id="KW-0633">Potassium transport</keyword>
<evidence type="ECO:0000313" key="11">
    <source>
        <dbReference type="Proteomes" id="UP000886520"/>
    </source>
</evidence>
<keyword evidence="3 7" id="KW-0851">Voltage-gated channel</keyword>
<proteinExistence type="inferred from homology"/>
<accession>A0A9D4USL7</accession>
<dbReference type="GO" id="GO:0034702">
    <property type="term" value="C:monoatomic ion channel complex"/>
    <property type="evidence" value="ECO:0007669"/>
    <property type="project" value="UniProtKB-KW"/>
</dbReference>
<dbReference type="PANTHER" id="PTHR11767">
    <property type="entry name" value="INWARD RECTIFIER POTASSIUM CHANNEL"/>
    <property type="match status" value="1"/>
</dbReference>
<dbReference type="InterPro" id="IPR016449">
    <property type="entry name" value="K_chnl_inward-rec_Kir"/>
</dbReference>
<evidence type="ECO:0000256" key="8">
    <source>
        <dbReference type="SAM" id="Phobius"/>
    </source>
</evidence>
<dbReference type="OrthoDB" id="273257at2759"/>
<dbReference type="GO" id="GO:1990573">
    <property type="term" value="P:potassium ion import across plasma membrane"/>
    <property type="evidence" value="ECO:0007669"/>
    <property type="project" value="TreeGrafter"/>
</dbReference>
<dbReference type="InterPro" id="IPR013518">
    <property type="entry name" value="K_chnl_inward-rec_Kir_cyto"/>
</dbReference>
<dbReference type="Gene3D" id="2.60.40.1400">
    <property type="entry name" value="G protein-activated inward rectifier potassium channel 1"/>
    <property type="match status" value="1"/>
</dbReference>
<dbReference type="SUPFAM" id="SSF81296">
    <property type="entry name" value="E set domains"/>
    <property type="match status" value="1"/>
</dbReference>
<keyword evidence="1 7" id="KW-0813">Transport</keyword>
<evidence type="ECO:0000256" key="7">
    <source>
        <dbReference type="RuleBase" id="RU003822"/>
    </source>
</evidence>
<keyword evidence="9" id="KW-0732">Signal</keyword>
<evidence type="ECO:0000256" key="1">
    <source>
        <dbReference type="ARBA" id="ARBA00022448"/>
    </source>
</evidence>
<dbReference type="AlphaFoldDB" id="A0A9D4USL7"/>
<protein>
    <recommendedName>
        <fullName evidence="12">Inward rectifier potassium channel C-terminal domain-containing protein</fullName>
    </recommendedName>
</protein>
<keyword evidence="8" id="KW-0472">Membrane</keyword>
<name>A0A9D4USL7_ADICA</name>
<evidence type="ECO:0000256" key="3">
    <source>
        <dbReference type="ARBA" id="ARBA00022882"/>
    </source>
</evidence>
<keyword evidence="11" id="KW-1185">Reference proteome</keyword>
<evidence type="ECO:0000256" key="9">
    <source>
        <dbReference type="SAM" id="SignalP"/>
    </source>
</evidence>
<evidence type="ECO:0000256" key="2">
    <source>
        <dbReference type="ARBA" id="ARBA00022538"/>
    </source>
</evidence>
<feature type="chain" id="PRO_5038373769" description="Inward rectifier potassium channel C-terminal domain-containing protein" evidence="9">
    <location>
        <begin position="22"/>
        <end position="715"/>
    </location>
</feature>
<keyword evidence="5 7" id="KW-0406">Ion transport</keyword>
<evidence type="ECO:0000313" key="10">
    <source>
        <dbReference type="EMBL" id="KAI5073130.1"/>
    </source>
</evidence>
<dbReference type="EMBL" id="JABFUD020000011">
    <property type="protein sequence ID" value="KAI5073130.1"/>
    <property type="molecule type" value="Genomic_DNA"/>
</dbReference>
<evidence type="ECO:0000256" key="6">
    <source>
        <dbReference type="ARBA" id="ARBA00023303"/>
    </source>
</evidence>
<comment type="caution">
    <text evidence="10">The sequence shown here is derived from an EMBL/GenBank/DDBJ whole genome shotgun (WGS) entry which is preliminary data.</text>
</comment>
<feature type="transmembrane region" description="Helical" evidence="8">
    <location>
        <begin position="434"/>
        <end position="457"/>
    </location>
</feature>
<reference evidence="10" key="1">
    <citation type="submission" date="2021-01" db="EMBL/GenBank/DDBJ databases">
        <title>Adiantum capillus-veneris genome.</title>
        <authorList>
            <person name="Fang Y."/>
            <person name="Liao Q."/>
        </authorList>
    </citation>
    <scope>NUCLEOTIDE SEQUENCE</scope>
    <source>
        <strain evidence="10">H3</strain>
        <tissue evidence="10">Leaf</tissue>
    </source>
</reference>
<sequence>MLGNKWTRSIPLLALLTPFHGWWPSPLLRQPQHSHQCHPVPQHSRHLHFDGIQEGMKASVGRLSGAVHGGNSRKGRIHKRCDTQKQQNSRELENLHEKEMVDEPISEYADHHQDTDFHVCSDTALGTDENFSSKCTASLLANTSVYDSIHGDFWMNDPYYQAFEAVGFQDGRPNPEDKRLRTNEFASQYGNILDSRTVPQTTVAEADSLMCRKAHNSFQEPVGVPERNQHLNVDHQRTFYDQINTGENGFRKVESAERPLAKFGSLDEIEVHVLENRFSSGNAVEQVGQVVEQVADSIIEQVASAVDQVEKLPQVAEEVVLKVVDQVTEVLPDPVVEQVGQVAEQVTQTAEQVVEHLTSQVVEPISTTASQIANFLSSDEEDEESDDEFEAYTSLDIPEFKGRQGLNNFTILQDEHGFLAFIYDFYIFMLKRSVFEFCLGMFAAPVLLSMVFTLLYLPQFNGLALDETVLEFFKNSNQNSLEGLQMSWQTVFQVFMFSVSLSTGLQPELAPLSPYTLVVANLNALIAQLIFVFLSGAVFARLSQPSQPVKCSTVALICPAPSNRRLRREACYKALLTRYVLAGPQPCELVDVKVDLTYLYNTVTRSGTYFRTSQSLKLVRPEIAFLDHGMVVRHVIDETSPLYQRTRGMLEKEDAVFSLSVVGLERSSMQSVFHVQHYCVYDKDVVWDAEWLFHRQKRRRERRLLNFGTRCSGRS</sequence>
<feature type="signal peptide" evidence="9">
    <location>
        <begin position="1"/>
        <end position="21"/>
    </location>
</feature>
<keyword evidence="8" id="KW-1133">Transmembrane helix</keyword>
<dbReference type="PANTHER" id="PTHR11767:SF114">
    <property type="entry name" value="INWARD RECTIFIER POTASSIUM CHANNEL C-TERMINAL DOMAIN-CONTAINING PROTEIN"/>
    <property type="match status" value="1"/>
</dbReference>
<comment type="subcellular location">
    <subcellularLocation>
        <location evidence="7">Membrane</location>
        <topology evidence="7">Multi-pass membrane protein</topology>
    </subcellularLocation>
</comment>
<comment type="similarity">
    <text evidence="7">Belongs to the inward rectifier-type potassium channel (TC 1.A.2.1) family.</text>
</comment>
<dbReference type="Proteomes" id="UP000886520">
    <property type="component" value="Chromosome 11"/>
</dbReference>
<dbReference type="GO" id="GO:0034765">
    <property type="term" value="P:regulation of monoatomic ion transmembrane transport"/>
    <property type="evidence" value="ECO:0007669"/>
    <property type="project" value="TreeGrafter"/>
</dbReference>
<dbReference type="GO" id="GO:0005242">
    <property type="term" value="F:inward rectifier potassium channel activity"/>
    <property type="evidence" value="ECO:0007669"/>
    <property type="project" value="InterPro"/>
</dbReference>
<dbReference type="GO" id="GO:0005886">
    <property type="term" value="C:plasma membrane"/>
    <property type="evidence" value="ECO:0007669"/>
    <property type="project" value="TreeGrafter"/>
</dbReference>
<organism evidence="10 11">
    <name type="scientific">Adiantum capillus-veneris</name>
    <name type="common">Maidenhair fern</name>
    <dbReference type="NCBI Taxonomy" id="13818"/>
    <lineage>
        <taxon>Eukaryota</taxon>
        <taxon>Viridiplantae</taxon>
        <taxon>Streptophyta</taxon>
        <taxon>Embryophyta</taxon>
        <taxon>Tracheophyta</taxon>
        <taxon>Polypodiopsida</taxon>
        <taxon>Polypodiidae</taxon>
        <taxon>Polypodiales</taxon>
        <taxon>Pteridineae</taxon>
        <taxon>Pteridaceae</taxon>
        <taxon>Vittarioideae</taxon>
        <taxon>Adiantum</taxon>
    </lineage>
</organism>
<feature type="transmembrane region" description="Helical" evidence="8">
    <location>
        <begin position="517"/>
        <end position="540"/>
    </location>
</feature>
<evidence type="ECO:0008006" key="12">
    <source>
        <dbReference type="Google" id="ProtNLM"/>
    </source>
</evidence>
<evidence type="ECO:0000256" key="5">
    <source>
        <dbReference type="ARBA" id="ARBA00023065"/>
    </source>
</evidence>
<evidence type="ECO:0000256" key="4">
    <source>
        <dbReference type="ARBA" id="ARBA00022958"/>
    </source>
</evidence>